<proteinExistence type="predicted"/>
<gene>
    <name evidence="2" type="primary">LOC107814988</name>
</gene>
<keyword evidence="1" id="KW-1185">Reference proteome</keyword>
<dbReference type="RefSeq" id="XP_075109127.1">
    <property type="nucleotide sequence ID" value="XM_075253026.1"/>
</dbReference>
<name>A0AC58UI17_TOBAC</name>
<reference evidence="2" key="2">
    <citation type="submission" date="2025-08" db="UniProtKB">
        <authorList>
            <consortium name="RefSeq"/>
        </authorList>
    </citation>
    <scope>IDENTIFICATION</scope>
    <source>
        <tissue evidence="2">Leaf</tissue>
    </source>
</reference>
<protein>
    <submittedName>
        <fullName evidence="2">Uncharacterized protein LOC107814988</fullName>
    </submittedName>
</protein>
<organism evidence="1 2">
    <name type="scientific">Nicotiana tabacum</name>
    <name type="common">Common tobacco</name>
    <dbReference type="NCBI Taxonomy" id="4097"/>
    <lineage>
        <taxon>Eukaryota</taxon>
        <taxon>Viridiplantae</taxon>
        <taxon>Streptophyta</taxon>
        <taxon>Embryophyta</taxon>
        <taxon>Tracheophyta</taxon>
        <taxon>Spermatophyta</taxon>
        <taxon>Magnoliopsida</taxon>
        <taxon>eudicotyledons</taxon>
        <taxon>Gunneridae</taxon>
        <taxon>Pentapetalae</taxon>
        <taxon>asterids</taxon>
        <taxon>lamiids</taxon>
        <taxon>Solanales</taxon>
        <taxon>Solanaceae</taxon>
        <taxon>Nicotianoideae</taxon>
        <taxon>Nicotianeae</taxon>
        <taxon>Nicotiana</taxon>
    </lineage>
</organism>
<evidence type="ECO:0000313" key="1">
    <source>
        <dbReference type="Proteomes" id="UP000790787"/>
    </source>
</evidence>
<evidence type="ECO:0000313" key="2">
    <source>
        <dbReference type="RefSeq" id="XP_075109127.1"/>
    </source>
</evidence>
<accession>A0AC58UI17</accession>
<dbReference type="Proteomes" id="UP000790787">
    <property type="component" value="Chromosome 5"/>
</dbReference>
<sequence>MNKPEEGNTACHRREHEAYYSWKKKNSIPRITLLSTLDDDILREFKDHQRVMDLWIALRKRFDSGAMDHIAWERSAFVEFWQVPRGVKWIYVSNNNKVVVEGIGTCKLVMCGGRDLILHDVLFAPIIRRNVISVLVFLKLRFNLFCHGNFAKLTFGFVTGGLIIMDLDYDSFNNNASFSMFVSSHKYDSDVNIWHARLVHIGQQRMQRELNQLNLLAMANGEENSTGTSTAMTIDHHHPLYLQPCDTPGSSLISIQLTGSENYALWSRSMKIGLIGKSKLGFVDGRCTKDKFDRSLHELWEKCNAIVLSWIMNAFLMGLNEIYSQPRSQILMMSLVPTVNKAYSMIVSEESQRALGKFTQSIDIGDGTTFFTNKGMNSGNNYNPRRGNLFCDYCNYKGHTRGTCFKLHGYPVDFKMRKKTTGFPQRPMANATIQEEQQSMTKQVTNTTTQEAQQVINTFAANVAQGGRPIMFTQEQYDQILKQISTGTGENASFAGTSKTFVTNEKVKDENWTVDSSATNHMVHTRELLDKINTNILGNAPKVYVLDGTSLDVECTGESRIGENNIVKNVLYVPNFKYNLLSVSKLTRVLRYFISFYPDFWIMQDLHSGTVKGIGKELEGLYNFQHQKHEAKAANTQFAVTVKVIRSDNGSEFFNSKCHSLFQSYGMIHQSSRFHTPQQNGVVEKKQRHILEVARTIRLQGYLPLKFWGECVHATIYVINRLHLSVLLGKSSFEMLYGRVPSLQHLRTIGCLCFAKVVGEKDKFAAKSVGAVLMGYSLSQKGYKLYTILTNSFFVSRDVKFMEHIFPFQVLKEGKLQFFPNGVLHYPVTTDAIPMQINTQNDDASLSAMPPVADNHTADTQPSSPLPLFSEDTPAQQSPLSEQDTPIPMGPPLRKSGRTTKELVWLQDYVCNGFSVKYQSYLSKITGIRETLSYEEAASDPKWLDAMYQELNALKDNKTWTLVDLPAGKTPIECK</sequence>
<reference evidence="1" key="1">
    <citation type="journal article" date="2014" name="Nat. Commun.">
        <title>The tobacco genome sequence and its comparison with those of tomato and potato.</title>
        <authorList>
            <person name="Sierro N."/>
            <person name="Battey J.N."/>
            <person name="Ouadi S."/>
            <person name="Bakaher N."/>
            <person name="Bovet L."/>
            <person name="Willig A."/>
            <person name="Goepfert S."/>
            <person name="Peitsch M.C."/>
            <person name="Ivanov N.V."/>
        </authorList>
    </citation>
    <scope>NUCLEOTIDE SEQUENCE [LARGE SCALE GENOMIC DNA]</scope>
</reference>